<dbReference type="GO" id="GO:0007059">
    <property type="term" value="P:chromosome segregation"/>
    <property type="evidence" value="ECO:0007669"/>
    <property type="project" value="UniProtKB-KW"/>
</dbReference>
<dbReference type="GO" id="GO:0003677">
    <property type="term" value="F:DNA binding"/>
    <property type="evidence" value="ECO:0007669"/>
    <property type="project" value="UniProtKB-KW"/>
</dbReference>
<comment type="subcellular location">
    <subcellularLocation>
        <location evidence="1">Cytoplasm</location>
        <location evidence="1">Nucleoid</location>
    </subcellularLocation>
</comment>
<dbReference type="GO" id="GO:0005694">
    <property type="term" value="C:chromosome"/>
    <property type="evidence" value="ECO:0007669"/>
    <property type="project" value="TreeGrafter"/>
</dbReference>
<dbReference type="CDD" id="cd16393">
    <property type="entry name" value="SPO0J_N"/>
    <property type="match status" value="1"/>
</dbReference>
<dbReference type="RefSeq" id="WP_187332826.1">
    <property type="nucleotide sequence ID" value="NZ_CP060490.1"/>
</dbReference>
<proteinExistence type="inferred from homology"/>
<protein>
    <submittedName>
        <fullName evidence="6">ParB/RepB/Spo0J family partition protein</fullName>
    </submittedName>
</protein>
<dbReference type="InterPro" id="IPR050336">
    <property type="entry name" value="Chromosome_partition/occlusion"/>
</dbReference>
<dbReference type="Gene3D" id="3.90.1530.30">
    <property type="match status" value="1"/>
</dbReference>
<dbReference type="EMBL" id="CP060490">
    <property type="protein sequence ID" value="QNL44225.1"/>
    <property type="molecule type" value="Genomic_DNA"/>
</dbReference>
<evidence type="ECO:0000256" key="2">
    <source>
        <dbReference type="ARBA" id="ARBA00006295"/>
    </source>
</evidence>
<dbReference type="GO" id="GO:0045881">
    <property type="term" value="P:positive regulation of sporulation resulting in formation of a cellular spore"/>
    <property type="evidence" value="ECO:0007669"/>
    <property type="project" value="TreeGrafter"/>
</dbReference>
<dbReference type="NCBIfam" id="TIGR00180">
    <property type="entry name" value="parB_part"/>
    <property type="match status" value="1"/>
</dbReference>
<evidence type="ECO:0000313" key="6">
    <source>
        <dbReference type="EMBL" id="QNL44225.1"/>
    </source>
</evidence>
<name>A0A7G9B3U4_9FIRM</name>
<keyword evidence="4" id="KW-0238">DNA-binding</keyword>
<dbReference type="Gene3D" id="1.10.10.2830">
    <property type="match status" value="1"/>
</dbReference>
<dbReference type="InterPro" id="IPR003115">
    <property type="entry name" value="ParB_N"/>
</dbReference>
<organism evidence="6 7">
    <name type="scientific">Oscillibacter hominis</name>
    <dbReference type="NCBI Taxonomy" id="2763056"/>
    <lineage>
        <taxon>Bacteria</taxon>
        <taxon>Bacillati</taxon>
        <taxon>Bacillota</taxon>
        <taxon>Clostridia</taxon>
        <taxon>Eubacteriales</taxon>
        <taxon>Oscillospiraceae</taxon>
        <taxon>Oscillibacter</taxon>
    </lineage>
</organism>
<dbReference type="Pfam" id="PF17762">
    <property type="entry name" value="HTH_ParB"/>
    <property type="match status" value="1"/>
</dbReference>
<accession>A0A7G9B3U4</accession>
<dbReference type="AlphaFoldDB" id="A0A7G9B3U4"/>
<dbReference type="Pfam" id="PF02195">
    <property type="entry name" value="ParB_N"/>
    <property type="match status" value="1"/>
</dbReference>
<evidence type="ECO:0000256" key="4">
    <source>
        <dbReference type="ARBA" id="ARBA00023125"/>
    </source>
</evidence>
<dbReference type="InterPro" id="IPR036086">
    <property type="entry name" value="ParB/Sulfiredoxin_sf"/>
</dbReference>
<dbReference type="Proteomes" id="UP000515960">
    <property type="component" value="Chromosome"/>
</dbReference>
<dbReference type="PANTHER" id="PTHR33375:SF1">
    <property type="entry name" value="CHROMOSOME-PARTITIONING PROTEIN PARB-RELATED"/>
    <property type="match status" value="1"/>
</dbReference>
<dbReference type="SUPFAM" id="SSF110849">
    <property type="entry name" value="ParB/Sulfiredoxin"/>
    <property type="match status" value="1"/>
</dbReference>
<gene>
    <name evidence="6" type="ORF">H8790_12410</name>
</gene>
<dbReference type="SMART" id="SM00470">
    <property type="entry name" value="ParB"/>
    <property type="match status" value="1"/>
</dbReference>
<dbReference type="InterPro" id="IPR004437">
    <property type="entry name" value="ParB/RepB/Spo0J"/>
</dbReference>
<keyword evidence="3" id="KW-0159">Chromosome partition</keyword>
<dbReference type="GO" id="GO:0009295">
    <property type="term" value="C:nucleoid"/>
    <property type="evidence" value="ECO:0007669"/>
    <property type="project" value="UniProtKB-SubCell"/>
</dbReference>
<feature type="domain" description="ParB-like N-terminal" evidence="5">
    <location>
        <begin position="11"/>
        <end position="100"/>
    </location>
</feature>
<dbReference type="PANTHER" id="PTHR33375">
    <property type="entry name" value="CHROMOSOME-PARTITIONING PROTEIN PARB-RELATED"/>
    <property type="match status" value="1"/>
</dbReference>
<sequence length="266" mass="30182">MQFYRKAGSVLRIPLEKIRPNPAQPRRHFEERALSELSESIRRYGVLQPLTVRRKGDEFELVAGERRLRASALAGLREVPCIVAAMGDEDSAALALVENLQRQDLHYFEEAEAMAKLIGDYGLSQEEVGRRLGKSQSAVANKLRLLRLSEADRALLRQANLSERHARALLRLEEEGERTAALRYIIDHGLNVAQSETYIDQRLAHLQTAPPQRRATFILKDVRLFLNSVERGLGVMRRAGVDAGWDRRDTDSEILLTIRIPKQSGR</sequence>
<evidence type="ECO:0000313" key="7">
    <source>
        <dbReference type="Proteomes" id="UP000515960"/>
    </source>
</evidence>
<dbReference type="KEGG" id="ohi:H8790_12410"/>
<dbReference type="InterPro" id="IPR041468">
    <property type="entry name" value="HTH_ParB/Spo0J"/>
</dbReference>
<reference evidence="6 7" key="1">
    <citation type="submission" date="2020-08" db="EMBL/GenBank/DDBJ databases">
        <authorList>
            <person name="Liu C."/>
            <person name="Sun Q."/>
        </authorList>
    </citation>
    <scope>NUCLEOTIDE SEQUENCE [LARGE SCALE GENOMIC DNA]</scope>
    <source>
        <strain evidence="6 7">NSJ-62</strain>
    </source>
</reference>
<evidence type="ECO:0000259" key="5">
    <source>
        <dbReference type="SMART" id="SM00470"/>
    </source>
</evidence>
<comment type="similarity">
    <text evidence="2">Belongs to the ParB family.</text>
</comment>
<dbReference type="FunFam" id="1.10.10.2830:FF:000001">
    <property type="entry name" value="Chromosome partitioning protein ParB"/>
    <property type="match status" value="1"/>
</dbReference>
<evidence type="ECO:0000256" key="1">
    <source>
        <dbReference type="ARBA" id="ARBA00004453"/>
    </source>
</evidence>
<evidence type="ECO:0000256" key="3">
    <source>
        <dbReference type="ARBA" id="ARBA00022829"/>
    </source>
</evidence>
<dbReference type="FunFam" id="3.90.1530.30:FF:000001">
    <property type="entry name" value="Chromosome partitioning protein ParB"/>
    <property type="match status" value="1"/>
</dbReference>
<keyword evidence="7" id="KW-1185">Reference proteome</keyword>